<dbReference type="HOGENOM" id="CLU_524443_0_0_0"/>
<dbReference type="OrthoDB" id="178264at2"/>
<proteinExistence type="predicted"/>
<dbReference type="eggNOG" id="ENOG50314VS">
    <property type="taxonomic scope" value="Bacteria"/>
</dbReference>
<feature type="transmembrane region" description="Helical" evidence="1">
    <location>
        <begin position="21"/>
        <end position="44"/>
    </location>
</feature>
<dbReference type="BioCyc" id="AMUC349741:G1GBX-1412-MONOMER"/>
<protein>
    <recommendedName>
        <fullName evidence="4">AsmA-like C-terminal domain-containing protein</fullName>
    </recommendedName>
</protein>
<dbReference type="STRING" id="349741.Amuc_1323"/>
<dbReference type="KEGG" id="amu:Amuc_1323"/>
<dbReference type="RefSeq" id="WP_012420362.1">
    <property type="nucleotide sequence ID" value="NC_010655.1"/>
</dbReference>
<organism evidence="2 3">
    <name type="scientific">Akkermansia muciniphila (strain ATCC BAA-835 / DSM 22959 / JCM 33894 / BCRC 81048 / CCUG 64013 / CIP 107961 / Muc)</name>
    <dbReference type="NCBI Taxonomy" id="349741"/>
    <lineage>
        <taxon>Bacteria</taxon>
        <taxon>Pseudomonadati</taxon>
        <taxon>Verrucomicrobiota</taxon>
        <taxon>Verrucomicrobiia</taxon>
        <taxon>Verrucomicrobiales</taxon>
        <taxon>Akkermansiaceae</taxon>
        <taxon>Akkermansia</taxon>
    </lineage>
</organism>
<keyword evidence="1" id="KW-1133">Transmembrane helix</keyword>
<gene>
    <name evidence="2" type="ordered locus">Amuc_1323</name>
</gene>
<sequence>MPRIRRIRRKKPRAGSVWKKLLLWGVLGMLVLAAAAVAGSYLYVRAYLKSDGFLAMLEQSAVDDMNVETARIDPLDWDGSGIRCGGVTMEGHEFLTSLQARNIETKFSRWELLKRAFVITSVNIAELKLQLAPVPFRFREKPKGARSWAEENILPDTFRLEKGSIDSLFVSYGEAGRPYVLDGTRVESTYDAGSSQYRFEMQGGRLLLPFKGCPEFSLMSGTAQFNHASRRVNVPSCRLTTAAGGYLDIKGDWDGSSSSWTANMVVNGVPASSVLEGHWKKHVQGSVSGGIDLRGGRDGVTHVAGLARLQGGMLTGLPVLDRLALFCGSSRFRNLPLHEASAQFSYQESAWHISNILVESENLVRVEGWLEIGKGGALTGRLQVGLRADGLWKALPGFSDVFSVSRQGAGGNLAWANVNIGGTLDNPSEDLSARLIKAAGNRLTEIGMGKAAEVADVAARLLNRGAGENGAGDGAERNGRKFRIPAADEVPVPVVPRLQDAAEKGLKTGNDLMNELMNW</sequence>
<keyword evidence="1" id="KW-0812">Transmembrane</keyword>
<evidence type="ECO:0000256" key="1">
    <source>
        <dbReference type="SAM" id="Phobius"/>
    </source>
</evidence>
<reference evidence="3" key="1">
    <citation type="journal article" date="2011" name="PLoS ONE">
        <title>The genome of Akkermansia muciniphila, a dedicated intestinal mucin degrader, and its use in exploring intestinal metagenomes.</title>
        <authorList>
            <person name="van Passel M.W."/>
            <person name="Kant R."/>
            <person name="Zoetendal E.G."/>
            <person name="Plugge C.M."/>
            <person name="Derrien M."/>
            <person name="Malfatti S.A."/>
            <person name="Chain P.S."/>
            <person name="Woyke T."/>
            <person name="Palva A."/>
            <person name="de Vos W.M."/>
            <person name="Smidt H."/>
        </authorList>
    </citation>
    <scope>NUCLEOTIDE SEQUENCE [LARGE SCALE GENOMIC DNA]</scope>
    <source>
        <strain evidence="3">ATCC BAA-835 / DSM 22959 / JCM 33894 / BCRC 81048 / CCUG 64013 / CIP 107961 / Muc</strain>
    </source>
</reference>
<evidence type="ECO:0000313" key="3">
    <source>
        <dbReference type="Proteomes" id="UP000001031"/>
    </source>
</evidence>
<dbReference type="EMBL" id="CP001071">
    <property type="protein sequence ID" value="ACD05147.1"/>
    <property type="molecule type" value="Genomic_DNA"/>
</dbReference>
<keyword evidence="3" id="KW-1185">Reference proteome</keyword>
<dbReference type="Proteomes" id="UP000001031">
    <property type="component" value="Chromosome"/>
</dbReference>
<dbReference type="AlphaFoldDB" id="B2UKM4"/>
<dbReference type="PaxDb" id="349741-Amuc_1323"/>
<name>B2UKM4_AKKM8</name>
<accession>B2UKM4</accession>
<evidence type="ECO:0000313" key="2">
    <source>
        <dbReference type="EMBL" id="ACD05147.1"/>
    </source>
</evidence>
<keyword evidence="1" id="KW-0472">Membrane</keyword>
<evidence type="ECO:0008006" key="4">
    <source>
        <dbReference type="Google" id="ProtNLM"/>
    </source>
</evidence>